<evidence type="ECO:0000313" key="2">
    <source>
        <dbReference type="EMBL" id="KAE8695361.1"/>
    </source>
</evidence>
<keyword evidence="1" id="KW-0812">Transmembrane</keyword>
<evidence type="ECO:0000313" key="3">
    <source>
        <dbReference type="Proteomes" id="UP000436088"/>
    </source>
</evidence>
<dbReference type="AlphaFoldDB" id="A0A6A2ZTP9"/>
<keyword evidence="1" id="KW-1133">Transmembrane helix</keyword>
<organism evidence="2 3">
    <name type="scientific">Hibiscus syriacus</name>
    <name type="common">Rose of Sharon</name>
    <dbReference type="NCBI Taxonomy" id="106335"/>
    <lineage>
        <taxon>Eukaryota</taxon>
        <taxon>Viridiplantae</taxon>
        <taxon>Streptophyta</taxon>
        <taxon>Embryophyta</taxon>
        <taxon>Tracheophyta</taxon>
        <taxon>Spermatophyta</taxon>
        <taxon>Magnoliopsida</taxon>
        <taxon>eudicotyledons</taxon>
        <taxon>Gunneridae</taxon>
        <taxon>Pentapetalae</taxon>
        <taxon>rosids</taxon>
        <taxon>malvids</taxon>
        <taxon>Malvales</taxon>
        <taxon>Malvaceae</taxon>
        <taxon>Malvoideae</taxon>
        <taxon>Hibiscus</taxon>
    </lineage>
</organism>
<feature type="transmembrane region" description="Helical" evidence="1">
    <location>
        <begin position="83"/>
        <end position="106"/>
    </location>
</feature>
<accession>A0A6A2ZTP9</accession>
<reference evidence="2" key="1">
    <citation type="submission" date="2019-09" db="EMBL/GenBank/DDBJ databases">
        <title>Draft genome information of white flower Hibiscus syriacus.</title>
        <authorList>
            <person name="Kim Y.-M."/>
        </authorList>
    </citation>
    <scope>NUCLEOTIDE SEQUENCE [LARGE SCALE GENOMIC DNA]</scope>
    <source>
        <strain evidence="2">YM2019G1</strain>
    </source>
</reference>
<evidence type="ECO:0000256" key="1">
    <source>
        <dbReference type="SAM" id="Phobius"/>
    </source>
</evidence>
<keyword evidence="1" id="KW-0472">Membrane</keyword>
<name>A0A6A2ZTP9_HIBSY</name>
<gene>
    <name evidence="2" type="ORF">F3Y22_tig00110718pilonHSYRG00086</name>
</gene>
<dbReference type="Proteomes" id="UP000436088">
    <property type="component" value="Unassembled WGS sequence"/>
</dbReference>
<dbReference type="EMBL" id="VEPZ02001086">
    <property type="protein sequence ID" value="KAE8695361.1"/>
    <property type="molecule type" value="Genomic_DNA"/>
</dbReference>
<keyword evidence="3" id="KW-1185">Reference proteome</keyword>
<comment type="caution">
    <text evidence="2">The sequence shown here is derived from an EMBL/GenBank/DDBJ whole genome shotgun (WGS) entry which is preliminary data.</text>
</comment>
<protein>
    <submittedName>
        <fullName evidence="2">Uncharacterized protein</fullName>
    </submittedName>
</protein>
<sequence length="409" mass="46392">MGSNRPWLLGGGFNAILNIDECRETTVHVVKGSFHQHLDRCLVNEGSGVGYSQGMISTPVLLFRTYQRGDNTIVQMIGHLLRFWVILFFQILFSLQFTFPPVTIVFRDVSRFLPLILCTHIFRSCFWFSVAGTRRRLCYLLDFLLARYLGSFLLYSPESGIAVMSESIALKSKDYFTKLVLSWISFVVKLKSNLEMNVSGGHDSLHREVETVDDPFIVKLSLELDILRRELKYNLKMNVASSPISFTVKLKLALNKTEKPLCRELSLELNIIHREVEIQACIVSSPISFIVKLKLALNEIGKPLHLKIVDGPFIVKLSLDLNILRREVEIQACIISSPISFTVKLKLAPNEIGKPLRHESLLRVPYAISSKGTQQVEDALAKPIGVNYCRDPIGPDNRICLGNTFFRKH</sequence>
<proteinExistence type="predicted"/>